<keyword evidence="1" id="KW-1133">Transmembrane helix</keyword>
<keyword evidence="4" id="KW-1185">Reference proteome</keyword>
<reference evidence="3 4" key="1">
    <citation type="submission" date="2016-06" db="EMBL/GenBank/DDBJ databases">
        <authorList>
            <person name="Rodrigo-Torres L."/>
            <person name="Arahal D.R."/>
        </authorList>
    </citation>
    <scope>NUCLEOTIDE SEQUENCE [LARGE SCALE GENOMIC DNA]</scope>
    <source>
        <strain evidence="3 4">CECT 5116</strain>
    </source>
</reference>
<accession>A0A1C3JLE7</accession>
<dbReference type="EMBL" id="FLRB01000011">
    <property type="protein sequence ID" value="SBT20997.1"/>
    <property type="molecule type" value="Genomic_DNA"/>
</dbReference>
<proteinExistence type="predicted"/>
<feature type="transmembrane region" description="Helical" evidence="1">
    <location>
        <begin position="66"/>
        <end position="91"/>
    </location>
</feature>
<evidence type="ECO:0000313" key="4">
    <source>
        <dbReference type="Proteomes" id="UP000092840"/>
    </source>
</evidence>
<keyword evidence="1" id="KW-0472">Membrane</keyword>
<dbReference type="EMBL" id="FLRA01000001">
    <property type="protein sequence ID" value="SBT15949.1"/>
    <property type="molecule type" value="Genomic_DNA"/>
</dbReference>
<organism evidence="2 5">
    <name type="scientific">Marinomonas gallaica</name>
    <dbReference type="NCBI Taxonomy" id="1806667"/>
    <lineage>
        <taxon>Bacteria</taxon>
        <taxon>Pseudomonadati</taxon>
        <taxon>Pseudomonadota</taxon>
        <taxon>Gammaproteobacteria</taxon>
        <taxon>Oceanospirillales</taxon>
        <taxon>Oceanospirillaceae</taxon>
        <taxon>Marinomonas</taxon>
    </lineage>
</organism>
<protein>
    <submittedName>
        <fullName evidence="2">Uncharacterized protein</fullName>
    </submittedName>
</protein>
<gene>
    <name evidence="2" type="ORF">MGA5115_00023</name>
    <name evidence="3" type="ORF">MGA5116_01584</name>
</gene>
<name>A0A1C3JLE7_9GAMM</name>
<sequence length="93" mass="10684">MPTYTVLQRNDQMRAEQDADVIYQLGLCGYVEIGFQDADTAEHAVSEYLANNELQDNYKRPLGLRWLMWVGGGAAVCWFTFLIFFLLPLAFQD</sequence>
<dbReference type="OrthoDB" id="6106929at2"/>
<dbReference type="Proteomes" id="UP000092840">
    <property type="component" value="Unassembled WGS sequence"/>
</dbReference>
<reference evidence="2 5" key="2">
    <citation type="submission" date="2016-06" db="EMBL/GenBank/DDBJ databases">
        <authorList>
            <person name="Kjaerup R.B."/>
            <person name="Dalgaard T.S."/>
            <person name="Juul-Madsen H.R."/>
        </authorList>
    </citation>
    <scope>NUCLEOTIDE SEQUENCE [LARGE SCALE GENOMIC DNA]</scope>
    <source>
        <strain evidence="2 5">CECT 5115</strain>
    </source>
</reference>
<dbReference type="RefSeq" id="WP_067029963.1">
    <property type="nucleotide sequence ID" value="NZ_FLRA01000001.1"/>
</dbReference>
<dbReference type="Proteomes" id="UP000092871">
    <property type="component" value="Unassembled WGS sequence"/>
</dbReference>
<evidence type="ECO:0000313" key="3">
    <source>
        <dbReference type="EMBL" id="SBT20997.1"/>
    </source>
</evidence>
<keyword evidence="1" id="KW-0812">Transmembrane</keyword>
<evidence type="ECO:0000313" key="5">
    <source>
        <dbReference type="Proteomes" id="UP000092871"/>
    </source>
</evidence>
<evidence type="ECO:0000313" key="2">
    <source>
        <dbReference type="EMBL" id="SBT15949.1"/>
    </source>
</evidence>
<evidence type="ECO:0000256" key="1">
    <source>
        <dbReference type="SAM" id="Phobius"/>
    </source>
</evidence>
<dbReference type="AlphaFoldDB" id="A0A1C3JLE7"/>